<proteinExistence type="predicted"/>
<accession>A0A5B8XPI1</accession>
<dbReference type="Proteomes" id="UP000321595">
    <property type="component" value="Chromosome"/>
</dbReference>
<evidence type="ECO:0000259" key="2">
    <source>
        <dbReference type="PROSITE" id="PS50234"/>
    </source>
</evidence>
<feature type="signal peptide" evidence="1">
    <location>
        <begin position="1"/>
        <end position="21"/>
    </location>
</feature>
<dbReference type="PROSITE" id="PS50234">
    <property type="entry name" value="VWFA"/>
    <property type="match status" value="1"/>
</dbReference>
<dbReference type="SMART" id="SM00327">
    <property type="entry name" value="VWA"/>
    <property type="match status" value="1"/>
</dbReference>
<dbReference type="RefSeq" id="WP_146959641.1">
    <property type="nucleotide sequence ID" value="NZ_CP042467.1"/>
</dbReference>
<dbReference type="InterPro" id="IPR036465">
    <property type="entry name" value="vWFA_dom_sf"/>
</dbReference>
<dbReference type="Gene3D" id="3.40.50.410">
    <property type="entry name" value="von Willebrand factor, type A domain"/>
    <property type="match status" value="1"/>
</dbReference>
<protein>
    <submittedName>
        <fullName evidence="3">VWA domain-containing protein</fullName>
    </submittedName>
</protein>
<dbReference type="Pfam" id="PF00092">
    <property type="entry name" value="VWA"/>
    <property type="match status" value="1"/>
</dbReference>
<dbReference type="OrthoDB" id="5482417at2"/>
<name>A0A5B8XPI1_9DELT</name>
<dbReference type="InterPro" id="IPR002035">
    <property type="entry name" value="VWF_A"/>
</dbReference>
<dbReference type="AlphaFoldDB" id="A0A5B8XPI1"/>
<sequence>MKTLQFAIVAAAMSLSAQASAQYVFSCYPPTEHAIGPTAPNVLMMLDMSGSMNQDSGEDILGDSDEETKYEVARFAIGDVANSIYDPGACPGNCDDVRLGLAYFPGGSNAPFAYSAETVGEDSAPDVITWLANNGPNGRTPTGEAARYIRDTNELRDSSRPNIAILISDGEPSDNGSTAASNQARNTVDFLCDANRRTNNPQVTTYVVGFGAGSNENINSAFAAAGGTGHCCQGASAPCDPADQVDICNVDVSTLFSSTTTSGCGSNDCVNAVGGGLSCTGSIEANGSDIKDELLSIVTGSSCIFELDIPPGYPNPEADADPDATEVKIFHSVFGAEIPIPPVGSGDTLPDELESRGMSETAADEYEDEGWEFTGASRRFVKLSDRLCEDIQTSQITKVTTEIACACTLVGQPCTYDYENGAYTPSQLDRMRCSQGVYICVGSTDVCDPTSGKMPEICNGLDDDCDGTSDNMSDSWDKAEFMGMSLPPEHAGLDCAQRDVCVCPGGARDDHEGTDFATYLDGWDPACSCGEGLGY</sequence>
<feature type="domain" description="VWFA" evidence="2">
    <location>
        <begin position="41"/>
        <end position="211"/>
    </location>
</feature>
<evidence type="ECO:0000313" key="3">
    <source>
        <dbReference type="EMBL" id="QED27792.1"/>
    </source>
</evidence>
<organism evidence="3 4">
    <name type="scientific">Microvenator marinus</name>
    <dbReference type="NCBI Taxonomy" id="2600177"/>
    <lineage>
        <taxon>Bacteria</taxon>
        <taxon>Deltaproteobacteria</taxon>
        <taxon>Bradymonadales</taxon>
        <taxon>Microvenatoraceae</taxon>
        <taxon>Microvenator</taxon>
    </lineage>
</organism>
<keyword evidence="4" id="KW-1185">Reference proteome</keyword>
<evidence type="ECO:0000256" key="1">
    <source>
        <dbReference type="SAM" id="SignalP"/>
    </source>
</evidence>
<gene>
    <name evidence="3" type="ORF">FRD01_11215</name>
</gene>
<feature type="chain" id="PRO_5022952819" evidence="1">
    <location>
        <begin position="22"/>
        <end position="535"/>
    </location>
</feature>
<dbReference type="KEGG" id="bbae:FRD01_11215"/>
<evidence type="ECO:0000313" key="4">
    <source>
        <dbReference type="Proteomes" id="UP000321595"/>
    </source>
</evidence>
<reference evidence="3 4" key="1">
    <citation type="submission" date="2019-08" db="EMBL/GenBank/DDBJ databases">
        <authorList>
            <person name="Liang Q."/>
        </authorList>
    </citation>
    <scope>NUCLEOTIDE SEQUENCE [LARGE SCALE GENOMIC DNA]</scope>
    <source>
        <strain evidence="3 4">V1718</strain>
    </source>
</reference>
<dbReference type="SUPFAM" id="SSF53300">
    <property type="entry name" value="vWA-like"/>
    <property type="match status" value="1"/>
</dbReference>
<dbReference type="EMBL" id="CP042467">
    <property type="protein sequence ID" value="QED27792.1"/>
    <property type="molecule type" value="Genomic_DNA"/>
</dbReference>
<keyword evidence="1" id="KW-0732">Signal</keyword>
<dbReference type="CDD" id="cd00198">
    <property type="entry name" value="vWFA"/>
    <property type="match status" value="1"/>
</dbReference>